<dbReference type="Proteomes" id="UP000317178">
    <property type="component" value="Chromosome"/>
</dbReference>
<keyword evidence="1" id="KW-0802">TPR repeat</keyword>
<dbReference type="PROSITE" id="PS51257">
    <property type="entry name" value="PROKAR_LIPOPROTEIN"/>
    <property type="match status" value="1"/>
</dbReference>
<dbReference type="RefSeq" id="WP_144995629.1">
    <property type="nucleotide sequence ID" value="NZ_CP036281.1"/>
</dbReference>
<dbReference type="PROSITE" id="PS50005">
    <property type="entry name" value="TPR"/>
    <property type="match status" value="1"/>
</dbReference>
<dbReference type="InterPro" id="IPR011990">
    <property type="entry name" value="TPR-like_helical_dom_sf"/>
</dbReference>
<evidence type="ECO:0000256" key="2">
    <source>
        <dbReference type="SAM" id="MobiDB-lite"/>
    </source>
</evidence>
<dbReference type="PANTHER" id="PTHR44216:SF3">
    <property type="entry name" value="PROTEIN O-MANNOSYL-TRANSFERASE TMTC2"/>
    <property type="match status" value="1"/>
</dbReference>
<keyword evidence="3" id="KW-0812">Transmembrane</keyword>
<accession>A0A518CM86</accession>
<dbReference type="SMART" id="SM00028">
    <property type="entry name" value="TPR"/>
    <property type="match status" value="3"/>
</dbReference>
<dbReference type="AlphaFoldDB" id="A0A518CM86"/>
<name>A0A518CM86_9PLAN</name>
<evidence type="ECO:0000313" key="5">
    <source>
        <dbReference type="Proteomes" id="UP000317178"/>
    </source>
</evidence>
<sequence length="382" mass="41921">MLLNKLYGWKSGIAVLCLSVAMTGCASSGGFLAKMKPSSIRKVWNKSRTGLEEPQEVHESYAKWQEQQGNLTEARQSYEFVLKQNPKSVDAMLGLARLDQLGGQAERAEKAIQDAQSIAPNDPSVLSALGQFYVSQGRFSEATDALQQAALISPNDTTVQYHLGVALARSGDLDSARPYFVRTVGEAEAHYNIGYILNEMGQSVAAEQELMASLQKKPDLQSSQQLLGDIRGQHAQTMLAQGQVPQQQFVQQQPVQQYAAMPQGMLVQQAQPGAMPAYQQVQQPVQQPMQQGVMMGSPVQQVQAQMPGQPNHQVVEAYWQNQNSVAPQNQVTHASGTPQQQHVPIIQQQYIGGQPPVQQGQLQQSPQGQQIEQWNPQGTAQR</sequence>
<dbReference type="KEGG" id="plon:Pla110_20650"/>
<keyword evidence="5" id="KW-1185">Reference proteome</keyword>
<feature type="region of interest" description="Disordered" evidence="2">
    <location>
        <begin position="354"/>
        <end position="382"/>
    </location>
</feature>
<dbReference type="PANTHER" id="PTHR44216">
    <property type="entry name" value="PROTEIN O-MANNOSYL-TRANSFERASE TMTC2"/>
    <property type="match status" value="1"/>
</dbReference>
<dbReference type="SUPFAM" id="SSF48452">
    <property type="entry name" value="TPR-like"/>
    <property type="match status" value="1"/>
</dbReference>
<protein>
    <submittedName>
        <fullName evidence="4">Cellulose synthase subunit BcsC</fullName>
    </submittedName>
</protein>
<feature type="compositionally biased region" description="Low complexity" evidence="2">
    <location>
        <begin position="354"/>
        <end position="373"/>
    </location>
</feature>
<gene>
    <name evidence="4" type="ORF">Pla110_20650</name>
</gene>
<dbReference type="Pfam" id="PF14559">
    <property type="entry name" value="TPR_19"/>
    <property type="match status" value="1"/>
</dbReference>
<keyword evidence="3" id="KW-0472">Membrane</keyword>
<proteinExistence type="predicted"/>
<feature type="repeat" description="TPR" evidence="1">
    <location>
        <begin position="123"/>
        <end position="156"/>
    </location>
</feature>
<dbReference type="GO" id="GO:0000030">
    <property type="term" value="F:mannosyltransferase activity"/>
    <property type="evidence" value="ECO:0007669"/>
    <property type="project" value="TreeGrafter"/>
</dbReference>
<dbReference type="OrthoDB" id="267088at2"/>
<keyword evidence="3" id="KW-1133">Transmembrane helix</keyword>
<reference evidence="4 5" key="1">
    <citation type="submission" date="2019-02" db="EMBL/GenBank/DDBJ databases">
        <title>Deep-cultivation of Planctomycetes and their phenomic and genomic characterization uncovers novel biology.</title>
        <authorList>
            <person name="Wiegand S."/>
            <person name="Jogler M."/>
            <person name="Boedeker C."/>
            <person name="Pinto D."/>
            <person name="Vollmers J."/>
            <person name="Rivas-Marin E."/>
            <person name="Kohn T."/>
            <person name="Peeters S.H."/>
            <person name="Heuer A."/>
            <person name="Rast P."/>
            <person name="Oberbeckmann S."/>
            <person name="Bunk B."/>
            <person name="Jeske O."/>
            <person name="Meyerdierks A."/>
            <person name="Storesund J.E."/>
            <person name="Kallscheuer N."/>
            <person name="Luecker S."/>
            <person name="Lage O.M."/>
            <person name="Pohl T."/>
            <person name="Merkel B.J."/>
            <person name="Hornburger P."/>
            <person name="Mueller R.-W."/>
            <person name="Bruemmer F."/>
            <person name="Labrenz M."/>
            <person name="Spormann A.M."/>
            <person name="Op den Camp H."/>
            <person name="Overmann J."/>
            <person name="Amann R."/>
            <person name="Jetten M.S.M."/>
            <person name="Mascher T."/>
            <person name="Medema M.H."/>
            <person name="Devos D.P."/>
            <person name="Kaster A.-K."/>
            <person name="Ovreas L."/>
            <person name="Rohde M."/>
            <person name="Galperin M.Y."/>
            <person name="Jogler C."/>
        </authorList>
    </citation>
    <scope>NUCLEOTIDE SEQUENCE [LARGE SCALE GENOMIC DNA]</scope>
    <source>
        <strain evidence="4 5">Pla110</strain>
    </source>
</reference>
<evidence type="ECO:0000256" key="1">
    <source>
        <dbReference type="PROSITE-ProRule" id="PRU00339"/>
    </source>
</evidence>
<dbReference type="EMBL" id="CP036281">
    <property type="protein sequence ID" value="QDU80338.1"/>
    <property type="molecule type" value="Genomic_DNA"/>
</dbReference>
<evidence type="ECO:0000256" key="3">
    <source>
        <dbReference type="SAM" id="Phobius"/>
    </source>
</evidence>
<dbReference type="InterPro" id="IPR052384">
    <property type="entry name" value="TMTC_O-mannosyltransferase"/>
</dbReference>
<dbReference type="InterPro" id="IPR019734">
    <property type="entry name" value="TPR_rpt"/>
</dbReference>
<evidence type="ECO:0000313" key="4">
    <source>
        <dbReference type="EMBL" id="QDU80338.1"/>
    </source>
</evidence>
<organism evidence="4 5">
    <name type="scientific">Polystyrenella longa</name>
    <dbReference type="NCBI Taxonomy" id="2528007"/>
    <lineage>
        <taxon>Bacteria</taxon>
        <taxon>Pseudomonadati</taxon>
        <taxon>Planctomycetota</taxon>
        <taxon>Planctomycetia</taxon>
        <taxon>Planctomycetales</taxon>
        <taxon>Planctomycetaceae</taxon>
        <taxon>Polystyrenella</taxon>
    </lineage>
</organism>
<feature type="transmembrane region" description="Helical" evidence="3">
    <location>
        <begin position="12"/>
        <end position="33"/>
    </location>
</feature>
<dbReference type="Gene3D" id="1.25.40.10">
    <property type="entry name" value="Tetratricopeptide repeat domain"/>
    <property type="match status" value="1"/>
</dbReference>
<dbReference type="GO" id="GO:0035269">
    <property type="term" value="P:protein O-linked glycosylation via mannose"/>
    <property type="evidence" value="ECO:0007669"/>
    <property type="project" value="TreeGrafter"/>
</dbReference>